<feature type="signal peptide" evidence="1">
    <location>
        <begin position="1"/>
        <end position="24"/>
    </location>
</feature>
<comment type="caution">
    <text evidence="2">The sequence shown here is derived from an EMBL/GenBank/DDBJ whole genome shotgun (WGS) entry which is preliminary data.</text>
</comment>
<keyword evidence="1" id="KW-0732">Signal</keyword>
<dbReference type="OrthoDB" id="336237at2"/>
<organism evidence="2 3">
    <name type="scientific">Leptospira idonii</name>
    <dbReference type="NCBI Taxonomy" id="1193500"/>
    <lineage>
        <taxon>Bacteria</taxon>
        <taxon>Pseudomonadati</taxon>
        <taxon>Spirochaetota</taxon>
        <taxon>Spirochaetia</taxon>
        <taxon>Leptospirales</taxon>
        <taxon>Leptospiraceae</taxon>
        <taxon>Leptospira</taxon>
    </lineage>
</organism>
<reference evidence="2" key="1">
    <citation type="journal article" date="2019" name="PLoS Negl. Trop. Dis.">
        <title>Revisiting the worldwide diversity of Leptospira species in the environment.</title>
        <authorList>
            <person name="Vincent A.T."/>
            <person name="Schiettekatte O."/>
            <person name="Bourhy P."/>
            <person name="Veyrier F.J."/>
            <person name="Picardeau M."/>
        </authorList>
    </citation>
    <scope>NUCLEOTIDE SEQUENCE [LARGE SCALE GENOMIC DNA]</scope>
    <source>
        <strain evidence="2">201300427</strain>
    </source>
</reference>
<dbReference type="EMBL" id="RQHW01000026">
    <property type="protein sequence ID" value="TGN19828.1"/>
    <property type="molecule type" value="Genomic_DNA"/>
</dbReference>
<sequence length="187" mass="20814">MKRSDFLTKLGASFALLFPVVAKAQPMFSSNEELNEKLKSLQNLKDVSEFLTACESGKVTLKIQGEWSLGKVFTHCAQSIEYSLNGFPDMKSAVFRGTVGSVAFSVFSLRGKMSHGLEDPIPGAYDISNSIEGKAGIQTLQKYIDLFQKTESKDLKPHFAYGQLDKEEFDTAHTLHIKNHFERISLA</sequence>
<feature type="chain" id="PRO_5020592274" evidence="1">
    <location>
        <begin position="25"/>
        <end position="187"/>
    </location>
</feature>
<name>A0A4R9M528_9LEPT</name>
<evidence type="ECO:0000256" key="1">
    <source>
        <dbReference type="SAM" id="SignalP"/>
    </source>
</evidence>
<dbReference type="InterPro" id="IPR011463">
    <property type="entry name" value="DUF1569"/>
</dbReference>
<evidence type="ECO:0000313" key="3">
    <source>
        <dbReference type="Proteomes" id="UP000298058"/>
    </source>
</evidence>
<protein>
    <submittedName>
        <fullName evidence="2">DUF1569 domain-containing protein</fullName>
    </submittedName>
</protein>
<dbReference type="Pfam" id="PF07606">
    <property type="entry name" value="DUF1569"/>
    <property type="match status" value="1"/>
</dbReference>
<gene>
    <name evidence="2" type="ORF">EHS15_06925</name>
</gene>
<dbReference type="AlphaFoldDB" id="A0A4R9M528"/>
<accession>A0A4R9M528</accession>
<keyword evidence="3" id="KW-1185">Reference proteome</keyword>
<evidence type="ECO:0000313" key="2">
    <source>
        <dbReference type="EMBL" id="TGN19828.1"/>
    </source>
</evidence>
<dbReference type="Proteomes" id="UP000298058">
    <property type="component" value="Unassembled WGS sequence"/>
</dbReference>
<dbReference type="RefSeq" id="WP_135759831.1">
    <property type="nucleotide sequence ID" value="NZ_RQHW01000026.1"/>
</dbReference>
<proteinExistence type="predicted"/>